<evidence type="ECO:0000313" key="3">
    <source>
        <dbReference type="Proteomes" id="UP000006459"/>
    </source>
</evidence>
<proteinExistence type="predicted"/>
<protein>
    <submittedName>
        <fullName evidence="2">Transposase</fullName>
    </submittedName>
</protein>
<gene>
    <name evidence="2" type="ORF">HMPREF9380_0980</name>
</gene>
<dbReference type="PANTHER" id="PTHR33498">
    <property type="entry name" value="TRANSPOSASE FOR INSERTION SEQUENCE ELEMENT IS1557"/>
    <property type="match status" value="1"/>
</dbReference>
<dbReference type="EMBL" id="AFFO01000008">
    <property type="protein sequence ID" value="EGJ39782.1"/>
    <property type="molecule type" value="Genomic_DNA"/>
</dbReference>
<accession>F3UWU2</accession>
<name>F3UWU2_STRSA</name>
<dbReference type="PATRIC" id="fig|888808.3.peg.960"/>
<dbReference type="eggNOG" id="COG3464">
    <property type="taxonomic scope" value="Bacteria"/>
</dbReference>
<dbReference type="AlphaFoldDB" id="F3UWU2"/>
<evidence type="ECO:0000259" key="1">
    <source>
        <dbReference type="Pfam" id="PF01610"/>
    </source>
</evidence>
<dbReference type="InterPro" id="IPR047951">
    <property type="entry name" value="Transpos_ISL3"/>
</dbReference>
<evidence type="ECO:0000313" key="2">
    <source>
        <dbReference type="EMBL" id="EGJ39782.1"/>
    </source>
</evidence>
<organism evidence="2 3">
    <name type="scientific">Streptococcus sanguinis SK49</name>
    <dbReference type="NCBI Taxonomy" id="888808"/>
    <lineage>
        <taxon>Bacteria</taxon>
        <taxon>Bacillati</taxon>
        <taxon>Bacillota</taxon>
        <taxon>Bacilli</taxon>
        <taxon>Lactobacillales</taxon>
        <taxon>Streptococcaceae</taxon>
        <taxon>Streptococcus</taxon>
    </lineage>
</organism>
<comment type="caution">
    <text evidence="2">The sequence shown here is derived from an EMBL/GenBank/DDBJ whole genome shotgun (WGS) entry which is preliminary data.</text>
</comment>
<dbReference type="Proteomes" id="UP000006459">
    <property type="component" value="Unassembled WGS sequence"/>
</dbReference>
<dbReference type="HOGENOM" id="CLU_041900_5_1_9"/>
<dbReference type="Pfam" id="PF01610">
    <property type="entry name" value="DDE_Tnp_ISL3"/>
    <property type="match status" value="1"/>
</dbReference>
<dbReference type="PANTHER" id="PTHR33498:SF1">
    <property type="entry name" value="TRANSPOSASE FOR INSERTION SEQUENCE ELEMENT IS1557"/>
    <property type="match status" value="1"/>
</dbReference>
<feature type="domain" description="Transposase IS204/IS1001/IS1096/IS1165 DDE" evidence="1">
    <location>
        <begin position="5"/>
        <end position="110"/>
    </location>
</feature>
<reference evidence="2 3" key="1">
    <citation type="submission" date="2011-03" db="EMBL/GenBank/DDBJ databases">
        <authorList>
            <person name="Muzny D."/>
            <person name="Qin X."/>
            <person name="Deng J."/>
            <person name="Jiang H."/>
            <person name="Liu Y."/>
            <person name="Qu J."/>
            <person name="Song X.-Z."/>
            <person name="Zhang L."/>
            <person name="Thornton R."/>
            <person name="Coyle M."/>
            <person name="Francisco L."/>
            <person name="Jackson L."/>
            <person name="Javaid M."/>
            <person name="Korchina V."/>
            <person name="Kovar C."/>
            <person name="Mata R."/>
            <person name="Mathew T."/>
            <person name="Ngo R."/>
            <person name="Nguyen L."/>
            <person name="Nguyen N."/>
            <person name="Okwuonu G."/>
            <person name="Ongeri F."/>
            <person name="Pham C."/>
            <person name="Simmons D."/>
            <person name="Wilczek-Boney K."/>
            <person name="Hale W."/>
            <person name="Jakkamsetti A."/>
            <person name="Pham P."/>
            <person name="Ruth R."/>
            <person name="San Lucas F."/>
            <person name="Warren J."/>
            <person name="Zhang J."/>
            <person name="Zhao Z."/>
            <person name="Zhou C."/>
            <person name="Zhu D."/>
            <person name="Lee S."/>
            <person name="Bess C."/>
            <person name="Blankenburg K."/>
            <person name="Forbes L."/>
            <person name="Fu Q."/>
            <person name="Gubbala S."/>
            <person name="Hirani K."/>
            <person name="Jayaseelan J.C."/>
            <person name="Lara F."/>
            <person name="Munidasa M."/>
            <person name="Palculict T."/>
            <person name="Patil S."/>
            <person name="Pu L.-L."/>
            <person name="Saada N."/>
            <person name="Tang L."/>
            <person name="Weissenberger G."/>
            <person name="Zhu Y."/>
            <person name="Hemphill L."/>
            <person name="Shang Y."/>
            <person name="Youmans B."/>
            <person name="Ayvaz T."/>
            <person name="Ross M."/>
            <person name="Santibanez J."/>
            <person name="Aqrawi P."/>
            <person name="Gross S."/>
            <person name="Joshi V."/>
            <person name="Fowler G."/>
            <person name="Nazareth L."/>
            <person name="Reid J."/>
            <person name="Worley K."/>
            <person name="Petrosino J."/>
            <person name="Highlander S."/>
            <person name="Gibbs R."/>
        </authorList>
    </citation>
    <scope>NUCLEOTIDE SEQUENCE [LARGE SCALE GENOMIC DNA]</scope>
    <source>
        <strain evidence="2 3">SK49</strain>
    </source>
</reference>
<dbReference type="InterPro" id="IPR002560">
    <property type="entry name" value="Transposase_DDE"/>
</dbReference>
<sequence length="128" mass="15210">MHLTNKEILEKLLSYSQALREHYELYQLLLFHFQEQQADHFFGLIEDTISYVNPIFQTVFKTFLKNKDNILNALELPYSNAKLEATNNLIEVIKRNAFGFRNFDNFKTRILIALNIKKERTDLVLSRL</sequence>